<dbReference type="Proteomes" id="UP000298416">
    <property type="component" value="Unassembled WGS sequence"/>
</dbReference>
<dbReference type="EMBL" id="PNBA02000006">
    <property type="protein sequence ID" value="KAG6422006.1"/>
    <property type="molecule type" value="Genomic_DNA"/>
</dbReference>
<dbReference type="AlphaFoldDB" id="A0A8X8ZZ88"/>
<name>A0A8X8ZZ88_SALSN</name>
<proteinExistence type="predicted"/>
<sequence length="136" mass="15809">MIDEGDRDSRNKKASSIGVARQRERAELEDLWKRRSPFGERKRYLEKKIVVLSAGFILNLDFRRASSSPAMMDRNREARRASIVGSNGCNRRHRTNSLRDSPDEDVELQESVRLRDRVKKDRERGRGKGRGREISP</sequence>
<organism evidence="2">
    <name type="scientific">Salvia splendens</name>
    <name type="common">Scarlet sage</name>
    <dbReference type="NCBI Taxonomy" id="180675"/>
    <lineage>
        <taxon>Eukaryota</taxon>
        <taxon>Viridiplantae</taxon>
        <taxon>Streptophyta</taxon>
        <taxon>Embryophyta</taxon>
        <taxon>Tracheophyta</taxon>
        <taxon>Spermatophyta</taxon>
        <taxon>Magnoliopsida</taxon>
        <taxon>eudicotyledons</taxon>
        <taxon>Gunneridae</taxon>
        <taxon>Pentapetalae</taxon>
        <taxon>asterids</taxon>
        <taxon>lamiids</taxon>
        <taxon>Lamiales</taxon>
        <taxon>Lamiaceae</taxon>
        <taxon>Nepetoideae</taxon>
        <taxon>Mentheae</taxon>
        <taxon>Salviinae</taxon>
        <taxon>Salvia</taxon>
        <taxon>Salvia subgen. Calosphace</taxon>
        <taxon>core Calosphace</taxon>
    </lineage>
</organism>
<dbReference type="GO" id="GO:0005634">
    <property type="term" value="C:nucleus"/>
    <property type="evidence" value="ECO:0007669"/>
    <property type="project" value="TreeGrafter"/>
</dbReference>
<dbReference type="PANTHER" id="PTHR34798">
    <property type="entry name" value="PROTEIN TIME FOR COFFEE"/>
    <property type="match status" value="1"/>
</dbReference>
<evidence type="ECO:0000313" key="3">
    <source>
        <dbReference type="Proteomes" id="UP000298416"/>
    </source>
</evidence>
<gene>
    <name evidence="2" type="ORF">SASPL_118567</name>
</gene>
<feature type="compositionally biased region" description="Basic and acidic residues" evidence="1">
    <location>
        <begin position="110"/>
        <end position="136"/>
    </location>
</feature>
<accession>A0A8X8ZZ88</accession>
<dbReference type="PANTHER" id="PTHR34798:SF2">
    <property type="entry name" value="PROTEIN TIME FOR COFFEE"/>
    <property type="match status" value="1"/>
</dbReference>
<keyword evidence="3" id="KW-1185">Reference proteome</keyword>
<evidence type="ECO:0000256" key="1">
    <source>
        <dbReference type="SAM" id="MobiDB-lite"/>
    </source>
</evidence>
<feature type="region of interest" description="Disordered" evidence="1">
    <location>
        <begin position="1"/>
        <end position="21"/>
    </location>
</feature>
<reference evidence="2" key="2">
    <citation type="submission" date="2020-08" db="EMBL/GenBank/DDBJ databases">
        <title>Plant Genome Project.</title>
        <authorList>
            <person name="Zhang R.-G."/>
        </authorList>
    </citation>
    <scope>NUCLEOTIDE SEQUENCE</scope>
    <source>
        <strain evidence="2">Huo1</strain>
        <tissue evidence="2">Leaf</tissue>
    </source>
</reference>
<dbReference type="GO" id="GO:0042752">
    <property type="term" value="P:regulation of circadian rhythm"/>
    <property type="evidence" value="ECO:0007669"/>
    <property type="project" value="InterPro"/>
</dbReference>
<evidence type="ECO:0000313" key="2">
    <source>
        <dbReference type="EMBL" id="KAG6422006.1"/>
    </source>
</evidence>
<comment type="caution">
    <text evidence="2">The sequence shown here is derived from an EMBL/GenBank/DDBJ whole genome shotgun (WGS) entry which is preliminary data.</text>
</comment>
<feature type="region of interest" description="Disordered" evidence="1">
    <location>
        <begin position="67"/>
        <end position="136"/>
    </location>
</feature>
<protein>
    <submittedName>
        <fullName evidence="2">Uncharacterized protein</fullName>
    </submittedName>
</protein>
<reference evidence="2" key="1">
    <citation type="submission" date="2018-01" db="EMBL/GenBank/DDBJ databases">
        <authorList>
            <person name="Mao J.F."/>
        </authorList>
    </citation>
    <scope>NUCLEOTIDE SEQUENCE</scope>
    <source>
        <strain evidence="2">Huo1</strain>
        <tissue evidence="2">Leaf</tissue>
    </source>
</reference>
<dbReference type="InterPro" id="IPR039317">
    <property type="entry name" value="TIC"/>
</dbReference>